<evidence type="ECO:0000256" key="10">
    <source>
        <dbReference type="ARBA" id="ARBA00049302"/>
    </source>
</evidence>
<dbReference type="InterPro" id="IPR029063">
    <property type="entry name" value="SAM-dependent_MTases_sf"/>
</dbReference>
<comment type="subcellular location">
    <subcellularLocation>
        <location evidence="1">Mitochondrion</location>
    </subcellularLocation>
</comment>
<evidence type="ECO:0000256" key="1">
    <source>
        <dbReference type="ARBA" id="ARBA00004173"/>
    </source>
</evidence>
<evidence type="ECO:0000256" key="3">
    <source>
        <dbReference type="ARBA" id="ARBA00022603"/>
    </source>
</evidence>
<feature type="binding site" evidence="11">
    <location>
        <position position="230"/>
    </location>
    <ligand>
        <name>S-adenosyl-L-methionine</name>
        <dbReference type="ChEBI" id="CHEBI:59789"/>
    </ligand>
</feature>
<organism evidence="13 14">
    <name type="scientific">Eutypa lata (strain UCR-EL1)</name>
    <name type="common">Grapevine dieback disease fungus</name>
    <name type="synonym">Eutypa armeniacae</name>
    <dbReference type="NCBI Taxonomy" id="1287681"/>
    <lineage>
        <taxon>Eukaryota</taxon>
        <taxon>Fungi</taxon>
        <taxon>Dikarya</taxon>
        <taxon>Ascomycota</taxon>
        <taxon>Pezizomycotina</taxon>
        <taxon>Sordariomycetes</taxon>
        <taxon>Xylariomycetidae</taxon>
        <taxon>Xylariales</taxon>
        <taxon>Diatrypaceae</taxon>
        <taxon>Eutypa</taxon>
    </lineage>
</organism>
<feature type="binding site" evidence="11">
    <location>
        <begin position="139"/>
        <end position="145"/>
    </location>
    <ligand>
        <name>S-adenosyl-L-methionine</name>
        <dbReference type="ChEBI" id="CHEBI:59789"/>
    </ligand>
</feature>
<keyword evidence="5 11" id="KW-0949">S-adenosyl-L-methionine</keyword>
<dbReference type="OMA" id="RHIIHAH"/>
<dbReference type="PRINTS" id="PR02008">
    <property type="entry name" value="RCMTFAMILY"/>
</dbReference>
<keyword evidence="14" id="KW-1185">Reference proteome</keyword>
<dbReference type="eggNOG" id="KOG2198">
    <property type="taxonomic scope" value="Eukaryota"/>
</dbReference>
<dbReference type="GO" id="GO:0005762">
    <property type="term" value="C:mitochondrial large ribosomal subunit"/>
    <property type="evidence" value="ECO:0007669"/>
    <property type="project" value="TreeGrafter"/>
</dbReference>
<dbReference type="InterPro" id="IPR049560">
    <property type="entry name" value="MeTrfase_RsmB-F_NOP2_cat"/>
</dbReference>
<evidence type="ECO:0000256" key="2">
    <source>
        <dbReference type="ARBA" id="ARBA00022552"/>
    </source>
</evidence>
<dbReference type="Gene3D" id="3.40.50.150">
    <property type="entry name" value="Vaccinia Virus protein VP39"/>
    <property type="match status" value="1"/>
</dbReference>
<sequence>MPPLTKAERKQAQAAEDSFNRTYALQYGNERWQQTLYPALAAPTRYAILVNRYATPSMPKVFSEDEVEKLQPIPLPQHHQPSHQLAAYQWSTPEAEAPFPQPQTDPTTGLMTHWNLDAASLLAVTIMGPQPGDKVLDLCAAPGGKSVAMSQFLRPAGFDASSPSLAGGCLHSNEVNNARNKRLASNLQTYLPESLFKSGEVKVLKLDGTEIATIQNLPLGPGGYDKVLLDAPCSSERHVIHAHTKAKQGGRVADEMASWRSGHSKKMAKTQAALLMTALRAVRVGGSVLYATCSLSNEENDGVIEKAIELIQKERKKLGIKWDIAVRSGTLASMGLAQWAEPTKHGWIVLPDHPGEGKWGPLFFALLEKIAA</sequence>
<feature type="domain" description="SAM-dependent MTase RsmB/NOP-type" evidence="12">
    <location>
        <begin position="36"/>
        <end position="370"/>
    </location>
</feature>
<evidence type="ECO:0000256" key="4">
    <source>
        <dbReference type="ARBA" id="ARBA00022679"/>
    </source>
</evidence>
<reference evidence="14" key="1">
    <citation type="journal article" date="2013" name="Genome Announc.">
        <title>Draft genome sequence of the grapevine dieback fungus Eutypa lata UCR-EL1.</title>
        <authorList>
            <person name="Blanco-Ulate B."/>
            <person name="Rolshausen P.E."/>
            <person name="Cantu D."/>
        </authorList>
    </citation>
    <scope>NUCLEOTIDE SEQUENCE [LARGE SCALE GENOMIC DNA]</scope>
    <source>
        <strain evidence="14">UCR-EL1</strain>
    </source>
</reference>
<keyword evidence="7" id="KW-0809">Transit peptide</keyword>
<dbReference type="PROSITE" id="PS51686">
    <property type="entry name" value="SAM_MT_RSMB_NOP"/>
    <property type="match status" value="1"/>
</dbReference>
<dbReference type="GO" id="GO:0031167">
    <property type="term" value="P:rRNA methylation"/>
    <property type="evidence" value="ECO:0007669"/>
    <property type="project" value="TreeGrafter"/>
</dbReference>
<dbReference type="AlphaFoldDB" id="M7T580"/>
<dbReference type="STRING" id="1287681.M7T580"/>
<dbReference type="PANTHER" id="PTHR22808">
    <property type="entry name" value="NCL1 YEAST -RELATED NOL1/NOP2/FMU SUN DOMAIN-CONTAINING"/>
    <property type="match status" value="1"/>
</dbReference>
<name>M7T580_EUTLA</name>
<comment type="catalytic activity">
    <reaction evidence="10">
        <text>a cytidine in rRNA + S-adenosyl-L-methionine = a 5-methylcytidine in rRNA + S-adenosyl-L-homocysteine + H(+)</text>
        <dbReference type="Rhea" id="RHEA:61484"/>
        <dbReference type="Rhea" id="RHEA-COMP:15836"/>
        <dbReference type="Rhea" id="RHEA-COMP:15837"/>
        <dbReference type="ChEBI" id="CHEBI:15378"/>
        <dbReference type="ChEBI" id="CHEBI:57856"/>
        <dbReference type="ChEBI" id="CHEBI:59789"/>
        <dbReference type="ChEBI" id="CHEBI:74483"/>
        <dbReference type="ChEBI" id="CHEBI:82748"/>
    </reaction>
</comment>
<keyword evidence="6 11" id="KW-0694">RNA-binding</keyword>
<evidence type="ECO:0000256" key="7">
    <source>
        <dbReference type="ARBA" id="ARBA00022946"/>
    </source>
</evidence>
<dbReference type="SUPFAM" id="SSF53335">
    <property type="entry name" value="S-adenosyl-L-methionine-dependent methyltransferases"/>
    <property type="match status" value="1"/>
</dbReference>
<dbReference type="Pfam" id="PF01189">
    <property type="entry name" value="Methyltr_RsmB-F"/>
    <property type="match status" value="1"/>
</dbReference>
<comment type="similarity">
    <text evidence="11">Belongs to the class I-like SAM-binding methyltransferase superfamily. RsmB/NOP family.</text>
</comment>
<evidence type="ECO:0000256" key="9">
    <source>
        <dbReference type="ARBA" id="ARBA00042050"/>
    </source>
</evidence>
<accession>M7T580</accession>
<proteinExistence type="inferred from homology"/>
<dbReference type="PANTHER" id="PTHR22808:SF3">
    <property type="entry name" value="5-METHYLCYTOSINE RRNA METHYLTRANSFERASE NSUN4"/>
    <property type="match status" value="1"/>
</dbReference>
<feature type="binding site" evidence="11">
    <location>
        <position position="174"/>
    </location>
    <ligand>
        <name>S-adenosyl-L-methionine</name>
        <dbReference type="ChEBI" id="CHEBI:59789"/>
    </ligand>
</feature>
<dbReference type="EMBL" id="KB705540">
    <property type="protein sequence ID" value="EMR72038.1"/>
    <property type="molecule type" value="Genomic_DNA"/>
</dbReference>
<keyword evidence="4 11" id="KW-0808">Transferase</keyword>
<gene>
    <name evidence="13" type="ORF">UCREL1_915</name>
</gene>
<keyword evidence="8" id="KW-0496">Mitochondrion</keyword>
<dbReference type="OrthoDB" id="427002at2759"/>
<feature type="active site" description="Nucleophile" evidence="11">
    <location>
        <position position="293"/>
    </location>
</feature>
<protein>
    <recommendedName>
        <fullName evidence="9">NOL1/NOP2/Sun domain family member 4</fullName>
    </recommendedName>
</protein>
<evidence type="ECO:0000256" key="5">
    <source>
        <dbReference type="ARBA" id="ARBA00022691"/>
    </source>
</evidence>
<evidence type="ECO:0000313" key="13">
    <source>
        <dbReference type="EMBL" id="EMR72038.1"/>
    </source>
</evidence>
<evidence type="ECO:0000313" key="14">
    <source>
        <dbReference type="Proteomes" id="UP000012174"/>
    </source>
</evidence>
<evidence type="ECO:0000256" key="6">
    <source>
        <dbReference type="ARBA" id="ARBA00022884"/>
    </source>
</evidence>
<evidence type="ECO:0000256" key="11">
    <source>
        <dbReference type="PROSITE-ProRule" id="PRU01023"/>
    </source>
</evidence>
<feature type="binding site" evidence="11">
    <location>
        <position position="207"/>
    </location>
    <ligand>
        <name>S-adenosyl-L-methionine</name>
        <dbReference type="ChEBI" id="CHEBI:59789"/>
    </ligand>
</feature>
<dbReference type="GO" id="GO:0003723">
    <property type="term" value="F:RNA binding"/>
    <property type="evidence" value="ECO:0007669"/>
    <property type="project" value="UniProtKB-UniRule"/>
</dbReference>
<dbReference type="HOGENOM" id="CLU_041061_2_0_1"/>
<keyword evidence="3 11" id="KW-0489">Methyltransferase</keyword>
<dbReference type="InterPro" id="IPR023267">
    <property type="entry name" value="RCMT"/>
</dbReference>
<evidence type="ECO:0000256" key="8">
    <source>
        <dbReference type="ARBA" id="ARBA00023128"/>
    </source>
</evidence>
<evidence type="ECO:0000259" key="12">
    <source>
        <dbReference type="PROSITE" id="PS51686"/>
    </source>
</evidence>
<dbReference type="GO" id="GO:0008173">
    <property type="term" value="F:RNA methyltransferase activity"/>
    <property type="evidence" value="ECO:0007669"/>
    <property type="project" value="InterPro"/>
</dbReference>
<dbReference type="InterPro" id="IPR001678">
    <property type="entry name" value="MeTrfase_RsmB-F_NOP2_dom"/>
</dbReference>
<keyword evidence="2" id="KW-0698">rRNA processing</keyword>
<dbReference type="Proteomes" id="UP000012174">
    <property type="component" value="Unassembled WGS sequence"/>
</dbReference>
<dbReference type="KEGG" id="ela:UCREL1_915"/>